<name>A0A0G4QEN2_9GAMM</name>
<evidence type="ECO:0000313" key="8">
    <source>
        <dbReference type="EMBL" id="CRL64422.1"/>
    </source>
</evidence>
<feature type="region of interest" description="FAD-binding domain" evidence="3">
    <location>
        <begin position="184"/>
        <end position="335"/>
    </location>
</feature>
<keyword evidence="3" id="KW-0274">FAD</keyword>
<keyword evidence="3" id="KW-0472">Membrane</keyword>
<dbReference type="InterPro" id="IPR029061">
    <property type="entry name" value="THDP-binding"/>
</dbReference>
<feature type="binding site" evidence="3">
    <location>
        <position position="51"/>
    </location>
    <ligand>
        <name>thiamine diphosphate</name>
        <dbReference type="ChEBI" id="CHEBI:58937"/>
    </ligand>
</feature>
<dbReference type="SUPFAM" id="SSF52467">
    <property type="entry name" value="DHS-like NAD/FAD-binding domain"/>
    <property type="match status" value="1"/>
</dbReference>
<dbReference type="Proteomes" id="UP000183920">
    <property type="component" value="Unassembled WGS sequence"/>
</dbReference>
<dbReference type="InterPro" id="IPR012001">
    <property type="entry name" value="Thiamin_PyroP_enz_TPP-bd_dom"/>
</dbReference>
<feature type="binding site" evidence="3">
    <location>
        <position position="462"/>
    </location>
    <ligand>
        <name>Mg(2+)</name>
        <dbReference type="ChEBI" id="CHEBI:18420"/>
    </ligand>
</feature>
<dbReference type="GO" id="GO:0008289">
    <property type="term" value="F:lipid binding"/>
    <property type="evidence" value="ECO:0007669"/>
    <property type="project" value="UniProtKB-UniRule"/>
</dbReference>
<keyword evidence="3 8" id="KW-0670">Pyruvate</keyword>
<comment type="catalytic activity">
    <reaction evidence="3">
        <text>a ubiquinone + pyruvate + H2O = a ubiquinol + acetate + CO2</text>
        <dbReference type="Rhea" id="RHEA:27405"/>
        <dbReference type="Rhea" id="RHEA-COMP:9565"/>
        <dbReference type="Rhea" id="RHEA-COMP:9566"/>
        <dbReference type="ChEBI" id="CHEBI:15361"/>
        <dbReference type="ChEBI" id="CHEBI:15377"/>
        <dbReference type="ChEBI" id="CHEBI:16389"/>
        <dbReference type="ChEBI" id="CHEBI:16526"/>
        <dbReference type="ChEBI" id="CHEBI:17976"/>
        <dbReference type="ChEBI" id="CHEBI:30089"/>
        <dbReference type="EC" id="1.2.5.1"/>
    </reaction>
</comment>
<dbReference type="CDD" id="cd07039">
    <property type="entry name" value="TPP_PYR_POX"/>
    <property type="match status" value="1"/>
</dbReference>
<dbReference type="PANTHER" id="PTHR42981:SF2">
    <property type="entry name" value="PYRUVATE DEHYDROGENASE [UBIQUINONE]"/>
    <property type="match status" value="1"/>
</dbReference>
<reference evidence="8" key="1">
    <citation type="submission" date="2015-06" db="EMBL/GenBank/DDBJ databases">
        <authorList>
            <person name="Urmite Genomes Urmite Genomes"/>
        </authorList>
    </citation>
    <scope>NUCLEOTIDE SEQUENCE [LARGE SCALE GENOMIC DNA]</scope>
    <source>
        <strain evidence="8">CSUR P1867</strain>
    </source>
</reference>
<dbReference type="Proteomes" id="UP000619976">
    <property type="component" value="Unassembled WGS sequence"/>
</dbReference>
<dbReference type="EC" id="1.2.5.1" evidence="3"/>
<sequence length="574" mass="62423">MSKQTVATYIAKVLHNAGVKRIWGVTGDSLNGLSDSLRKMGTIEWMGTRHEEVAAFAAGAEAAVNGQLAVCAGSCGPGNLHLINGLFDCHRNHVPVLAIAAHIPSAEIGSNYFQETHPQELFRECSHYCELVSNPEQIPQVLAIAMRTAILKKGVSVVVLPGDVALKPAPEDAHENWYPLQSPLIMPNRFEIEKLSDALNNGKNITLMCGAGCAQARDEVIKLAQTLKAPVVHALRGKEYIEWNNPYSVGMTGLIGFSSGYHAMENADTLVLLGTQFPYRAFYPSKANIIQIDINPSSIGSHCHVDMAMVGDIKATLNAIQPRLKEKTDTAHLDASLKHYAKARQDLDALAQPSERELIHPQYLARRLSELANDDAIFTCDVGTPTVWAARYVGMNGKRRLLGSFNHGSMANAMAQAIGAQSLDRKRQVVAMCGDGGFTMLMGDFISLAQMNLPVKVIIFNNSVLGFVAMEMKAGGYLTDGTDLHNPDFAAIANASGIKGIRVEKGEDLDHALKEAFEHDGPVIVDVVTAKQELSMPPEIKFEQAKGFSLYMMKAIINGRGDEIVQLAKTNWLR</sequence>
<dbReference type="NCBIfam" id="NF006591">
    <property type="entry name" value="PRK09124.1"/>
    <property type="match status" value="1"/>
</dbReference>
<feature type="binding site" evidence="3">
    <location>
        <position position="435"/>
    </location>
    <ligand>
        <name>Mg(2+)</name>
        <dbReference type="ChEBI" id="CHEBI:18420"/>
    </ligand>
</feature>
<comment type="cofactor">
    <cofactor evidence="3">
        <name>Mg(2+)</name>
        <dbReference type="ChEBI" id="CHEBI:18420"/>
    </cofactor>
    <text evidence="3">Binds 1 Mg(2+) ion per subunit.</text>
</comment>
<dbReference type="GO" id="GO:0052737">
    <property type="term" value="F:pyruvate dehydrogenase (quinone) activity"/>
    <property type="evidence" value="ECO:0007669"/>
    <property type="project" value="UniProtKB-UniRule"/>
</dbReference>
<dbReference type="InterPro" id="IPR047211">
    <property type="entry name" value="POXB-like"/>
</dbReference>
<dbReference type="CDD" id="cd02014">
    <property type="entry name" value="TPP_POX"/>
    <property type="match status" value="1"/>
</dbReference>
<keyword evidence="3 8" id="KW-0830">Ubiquinone</keyword>
<evidence type="ECO:0000256" key="4">
    <source>
        <dbReference type="RuleBase" id="RU362132"/>
    </source>
</evidence>
<proteinExistence type="inferred from homology"/>
<dbReference type="FunFam" id="3.40.50.970:FF:000025">
    <property type="entry name" value="Ubiquinone-dependent pyruvate dehydrogenase"/>
    <property type="match status" value="1"/>
</dbReference>
<keyword evidence="3" id="KW-0479">Metal-binding</keyword>
<dbReference type="RefSeq" id="WP_072064641.1">
    <property type="nucleotide sequence ID" value="NZ_CAXOLJ010000009.1"/>
</dbReference>
<feature type="binding site" evidence="3">
    <location>
        <begin position="462"/>
        <end position="468"/>
    </location>
    <ligand>
        <name>thiamine diphosphate</name>
        <dbReference type="ChEBI" id="CHEBI:58937"/>
    </ligand>
</feature>
<dbReference type="InterPro" id="IPR029035">
    <property type="entry name" value="DHS-like_NAD/FAD-binding_dom"/>
</dbReference>
<dbReference type="Pfam" id="PF02775">
    <property type="entry name" value="TPP_enzyme_C"/>
    <property type="match status" value="1"/>
</dbReference>
<dbReference type="HAMAP" id="MF_00850">
    <property type="entry name" value="POX"/>
    <property type="match status" value="1"/>
</dbReference>
<feature type="binding site" evidence="3">
    <location>
        <begin position="275"/>
        <end position="279"/>
    </location>
    <ligand>
        <name>FAD</name>
        <dbReference type="ChEBI" id="CHEBI:57692"/>
    </ligand>
</feature>
<dbReference type="InterPro" id="IPR012000">
    <property type="entry name" value="Thiamin_PyroP_enz_cen_dom"/>
</dbReference>
<dbReference type="GO" id="GO:0042867">
    <property type="term" value="P:pyruvate catabolic process"/>
    <property type="evidence" value="ECO:0007669"/>
    <property type="project" value="UniProtKB-UniRule"/>
</dbReference>
<dbReference type="GO" id="GO:0030976">
    <property type="term" value="F:thiamine pyrophosphate binding"/>
    <property type="evidence" value="ECO:0007669"/>
    <property type="project" value="UniProtKB-UniRule"/>
</dbReference>
<protein>
    <recommendedName>
        <fullName evidence="3">Pyruvate dehydrogenase [ubiquinone]</fullName>
        <ecNumber evidence="3">1.2.5.1</ecNumber>
    </recommendedName>
    <alternativeName>
        <fullName evidence="3">Pyruvate oxidase</fullName>
        <shortName evidence="3">POX</shortName>
    </alternativeName>
    <alternativeName>
        <fullName evidence="3">Pyruvate:ubiquinone-8 oxidoreductase</fullName>
    </alternativeName>
</protein>
<feature type="binding site" evidence="3">
    <location>
        <begin position="435"/>
        <end position="437"/>
    </location>
    <ligand>
        <name>thiamine diphosphate</name>
        <dbReference type="ChEBI" id="CHEBI:58937"/>
    </ligand>
</feature>
<dbReference type="InterPro" id="IPR044261">
    <property type="entry name" value="Pyruvate_dehydrogenase"/>
</dbReference>
<keyword evidence="3 9" id="KW-0560">Oxidoreductase</keyword>
<feature type="binding site" evidence="3">
    <location>
        <begin position="252"/>
        <end position="255"/>
    </location>
    <ligand>
        <name>FAD</name>
        <dbReference type="ChEBI" id="CHEBI:57692"/>
    </ligand>
</feature>
<evidence type="ECO:0000313" key="10">
    <source>
        <dbReference type="Proteomes" id="UP000183920"/>
    </source>
</evidence>
<dbReference type="GO" id="GO:0005886">
    <property type="term" value="C:plasma membrane"/>
    <property type="evidence" value="ECO:0007669"/>
    <property type="project" value="UniProtKB-SubCell"/>
</dbReference>
<keyword evidence="3" id="KW-0446">Lipid-binding</keyword>
<dbReference type="EMBL" id="CVRY01000006">
    <property type="protein sequence ID" value="CRL64422.1"/>
    <property type="molecule type" value="Genomic_DNA"/>
</dbReference>
<feature type="binding site" evidence="3">
    <location>
        <position position="293"/>
    </location>
    <ligand>
        <name>FAD</name>
        <dbReference type="ChEBI" id="CHEBI:57692"/>
    </ligand>
</feature>
<evidence type="ECO:0000259" key="6">
    <source>
        <dbReference type="Pfam" id="PF02775"/>
    </source>
</evidence>
<dbReference type="FunFam" id="3.40.50.1220:FF:000013">
    <property type="entry name" value="Pyruvate dehydrogenase [ubiquinone]"/>
    <property type="match status" value="1"/>
</dbReference>
<comment type="activity regulation">
    <text evidence="3">The C-terminus inhibits activity; it has to move for the enzyme to be active. Activated by lipid-binding, which occurs via the C-terminus.</text>
</comment>
<dbReference type="InterPro" id="IPR047210">
    <property type="entry name" value="TPP_PYR_POXB-like"/>
</dbReference>
<evidence type="ECO:0000256" key="1">
    <source>
        <dbReference type="ARBA" id="ARBA00007812"/>
    </source>
</evidence>
<feature type="domain" description="Thiamine pyrophosphate enzyme N-terminal TPP-binding" evidence="7">
    <location>
        <begin position="5"/>
        <end position="116"/>
    </location>
</feature>
<evidence type="ECO:0000259" key="5">
    <source>
        <dbReference type="Pfam" id="PF00205"/>
    </source>
</evidence>
<comment type="subcellular location">
    <subcellularLocation>
        <location evidence="3">Cell membrane</location>
        <topology evidence="3">Peripheral membrane protein</topology>
        <orientation evidence="3">Cytoplasmic side</orientation>
    </subcellularLocation>
</comment>
<evidence type="ECO:0000259" key="7">
    <source>
        <dbReference type="Pfam" id="PF02776"/>
    </source>
</evidence>
<dbReference type="GO" id="GO:0000287">
    <property type="term" value="F:magnesium ion binding"/>
    <property type="evidence" value="ECO:0007669"/>
    <property type="project" value="UniProtKB-UniRule"/>
</dbReference>
<comment type="subunit">
    <text evidence="3">Homotetramer.</text>
</comment>
<dbReference type="SUPFAM" id="SSF52518">
    <property type="entry name" value="Thiamin diphosphate-binding fold (THDP-binding)"/>
    <property type="match status" value="2"/>
</dbReference>
<dbReference type="InterPro" id="IPR047212">
    <property type="entry name" value="TPP_POXB-like"/>
</dbReference>
<feature type="domain" description="Thiamine pyrophosphate enzyme central" evidence="5">
    <location>
        <begin position="192"/>
        <end position="320"/>
    </location>
</feature>
<feature type="site" description="Moves into active site upon enzyme activation, plays a role in electron transfer" evidence="3">
    <location>
        <position position="467"/>
    </location>
</feature>
<comment type="cofactor">
    <cofactor evidence="3">
        <name>thiamine diphosphate</name>
        <dbReference type="ChEBI" id="CHEBI:58937"/>
    </cofactor>
    <text evidence="3">Binds 1 thiamine pyrophosphate per subunit.</text>
</comment>
<feature type="binding site" evidence="3">
    <location>
        <begin position="408"/>
        <end position="410"/>
    </location>
    <ligand>
        <name>thiamine diphosphate</name>
        <dbReference type="ChEBI" id="CHEBI:58937"/>
    </ligand>
</feature>
<keyword evidence="11" id="KW-1185">Reference proteome</keyword>
<feature type="region of interest" description="Membrane-binding domain" evidence="3">
    <location>
        <begin position="533"/>
        <end position="574"/>
    </location>
</feature>
<dbReference type="Gene3D" id="3.40.50.1220">
    <property type="entry name" value="TPP-binding domain"/>
    <property type="match status" value="1"/>
</dbReference>
<dbReference type="EMBL" id="JAEKCB010000007">
    <property type="protein sequence ID" value="MBJ2118865.1"/>
    <property type="molecule type" value="Genomic_DNA"/>
</dbReference>
<dbReference type="GO" id="GO:0050660">
    <property type="term" value="F:flavin adenine dinucleotide binding"/>
    <property type="evidence" value="ECO:0007669"/>
    <property type="project" value="UniProtKB-UniRule"/>
</dbReference>
<keyword evidence="3" id="KW-1003">Cell membrane</keyword>
<evidence type="ECO:0000313" key="9">
    <source>
        <dbReference type="EMBL" id="MBJ2118865.1"/>
    </source>
</evidence>
<comment type="similarity">
    <text evidence="1 3 4">Belongs to the TPP enzyme family.</text>
</comment>
<comment type="caution">
    <text evidence="3">Lacks conserved residue(s) required for the propagation of feature annotation.</text>
</comment>
<dbReference type="FunFam" id="3.40.50.970:FF:000031">
    <property type="entry name" value="Pyruvate dehydrogenase [ubiquinone]"/>
    <property type="match status" value="1"/>
</dbReference>
<feature type="domain" description="Thiamine pyrophosphate enzyme TPP-binding" evidence="6">
    <location>
        <begin position="381"/>
        <end position="527"/>
    </location>
</feature>
<dbReference type="Gene3D" id="3.40.50.970">
    <property type="match status" value="2"/>
</dbReference>
<comment type="function">
    <text evidence="3">A peripheral cell membrane enzyme that catalyzes the oxidative decarboxylation of pyruvate to form acetate and CO(2). It channels electrons from the cytoplasm to the respiratory chain at the cell membrane via ubiquinone.</text>
</comment>
<keyword evidence="3" id="KW-0547">Nucleotide-binding</keyword>
<dbReference type="Pfam" id="PF00205">
    <property type="entry name" value="TPP_enzyme_M"/>
    <property type="match status" value="1"/>
</dbReference>
<accession>A0A379EHK7</accession>
<evidence type="ECO:0000256" key="3">
    <source>
        <dbReference type="HAMAP-Rule" id="MF_00850"/>
    </source>
</evidence>
<dbReference type="GO" id="GO:0048039">
    <property type="term" value="F:ubiquinone binding"/>
    <property type="evidence" value="ECO:0007669"/>
    <property type="project" value="UniProtKB-UniRule"/>
</dbReference>
<comment type="domain">
    <text evidence="3">Has 4 domains; the Pyr domain which binds the pyrimidine moiety of the thiamine pyrophosphate cofactor, the FAD-binding domain, the PP-binding domain which binds the pyrophosphate portion of thiamine pyrophosphate and the C-terminal membrane binding region. The C-terminus is held closely against the rest of the protein and covers the active site; during activation it unfolds from the rest of the protein and forms an amphipathic helix upon membrane binding, exposing the active site.</text>
</comment>
<organism evidence="8 10">
    <name type="scientific">Proteus penneri</name>
    <dbReference type="NCBI Taxonomy" id="102862"/>
    <lineage>
        <taxon>Bacteria</taxon>
        <taxon>Pseudomonadati</taxon>
        <taxon>Pseudomonadota</taxon>
        <taxon>Gammaproteobacteria</taxon>
        <taxon>Enterobacterales</taxon>
        <taxon>Morganellaceae</taxon>
        <taxon>Proteus</taxon>
    </lineage>
</organism>
<dbReference type="AlphaFoldDB" id="A0A0G4QEN2"/>
<reference evidence="9 11" key="3">
    <citation type="submission" date="2020-12" db="EMBL/GenBank/DDBJ databases">
        <title>Enhanced detection system for hospital associated transmission using whole genome sequencing surveillance.</title>
        <authorList>
            <person name="Harrison L.H."/>
            <person name="Van Tyne D."/>
            <person name="Marsh J.W."/>
            <person name="Griffith M.P."/>
            <person name="Snyder D.J."/>
            <person name="Cooper V.S."/>
            <person name="Mustapha M."/>
        </authorList>
    </citation>
    <scope>NUCLEOTIDE SEQUENCE [LARGE SCALE GENOMIC DNA]</scope>
    <source>
        <strain evidence="9 11">PR00195</strain>
    </source>
</reference>
<keyword evidence="3" id="KW-0285">Flavoprotein</keyword>
<evidence type="ECO:0000313" key="11">
    <source>
        <dbReference type="Proteomes" id="UP000619976"/>
    </source>
</evidence>
<accession>A0A0G4QEN2</accession>
<dbReference type="InterPro" id="IPR011766">
    <property type="entry name" value="TPP_enzyme_TPP-bd"/>
</dbReference>
<dbReference type="PANTHER" id="PTHR42981">
    <property type="entry name" value="PYRUVATE DEHYDROGENASE [UBIQUINONE]"/>
    <property type="match status" value="1"/>
</dbReference>
<comment type="cofactor">
    <cofactor evidence="3">
        <name>FAD</name>
        <dbReference type="ChEBI" id="CHEBI:57692"/>
    </cofactor>
    <text evidence="3">Binds 1 FAD per subunit.</text>
</comment>
<keyword evidence="2 3" id="KW-0786">Thiamine pyrophosphate</keyword>
<gene>
    <name evidence="3 8" type="primary">poxB</name>
    <name evidence="8" type="ORF">BN1804_02996</name>
    <name evidence="9" type="ORF">JFQ69_14475</name>
</gene>
<dbReference type="Pfam" id="PF02776">
    <property type="entry name" value="TPP_enzyme_N"/>
    <property type="match status" value="1"/>
</dbReference>
<keyword evidence="3" id="KW-0460">Magnesium</keyword>
<reference evidence="10" key="2">
    <citation type="submission" date="2015-06" db="EMBL/GenBank/DDBJ databases">
        <authorList>
            <person name="Urmite Genomes"/>
        </authorList>
    </citation>
    <scope>NUCLEOTIDE SEQUENCE [LARGE SCALE GENOMIC DNA]</scope>
    <source>
        <strain evidence="10">CSUR P1867</strain>
    </source>
</reference>
<evidence type="ECO:0000256" key="2">
    <source>
        <dbReference type="ARBA" id="ARBA00023052"/>
    </source>
</evidence>